<evidence type="ECO:0000256" key="1">
    <source>
        <dbReference type="ARBA" id="ARBA00004651"/>
    </source>
</evidence>
<feature type="transmembrane region" description="Helical" evidence="7">
    <location>
        <begin position="49"/>
        <end position="72"/>
    </location>
</feature>
<dbReference type="Pfam" id="PF03773">
    <property type="entry name" value="ArsP_1"/>
    <property type="match status" value="1"/>
</dbReference>
<keyword evidence="6 7" id="KW-0472">Membrane</keyword>
<dbReference type="PANTHER" id="PTHR34184">
    <property type="entry name" value="UPF0718 PROTEIN YCGR"/>
    <property type="match status" value="1"/>
</dbReference>
<evidence type="ECO:0000256" key="3">
    <source>
        <dbReference type="ARBA" id="ARBA00022475"/>
    </source>
</evidence>
<keyword evidence="9" id="KW-1185">Reference proteome</keyword>
<dbReference type="PANTHER" id="PTHR34184:SF4">
    <property type="entry name" value="UPF0718 PROTEIN YCGR"/>
    <property type="match status" value="1"/>
</dbReference>
<accession>A0A967KH07</accession>
<evidence type="ECO:0000256" key="6">
    <source>
        <dbReference type="ARBA" id="ARBA00023136"/>
    </source>
</evidence>
<evidence type="ECO:0000256" key="5">
    <source>
        <dbReference type="ARBA" id="ARBA00022989"/>
    </source>
</evidence>
<feature type="transmembrane region" description="Helical" evidence="7">
    <location>
        <begin position="153"/>
        <end position="170"/>
    </location>
</feature>
<dbReference type="InterPro" id="IPR052923">
    <property type="entry name" value="UPF0718"/>
</dbReference>
<comment type="subcellular location">
    <subcellularLocation>
        <location evidence="1">Cell membrane</location>
        <topology evidence="1">Multi-pass membrane protein</topology>
    </subcellularLocation>
</comment>
<dbReference type="GO" id="GO:0005886">
    <property type="term" value="C:plasma membrane"/>
    <property type="evidence" value="ECO:0007669"/>
    <property type="project" value="UniProtKB-SubCell"/>
</dbReference>
<keyword evidence="4 7" id="KW-0812">Transmembrane</keyword>
<evidence type="ECO:0000256" key="7">
    <source>
        <dbReference type="SAM" id="Phobius"/>
    </source>
</evidence>
<evidence type="ECO:0000313" key="8">
    <source>
        <dbReference type="EMBL" id="NIA70786.1"/>
    </source>
</evidence>
<comment type="caution">
    <text evidence="8">The sequence shown here is derived from an EMBL/GenBank/DDBJ whole genome shotgun (WGS) entry which is preliminary data.</text>
</comment>
<comment type="similarity">
    <text evidence="2">Belongs to the UPF0718 family.</text>
</comment>
<dbReference type="InterPro" id="IPR005524">
    <property type="entry name" value="DUF318"/>
</dbReference>
<keyword evidence="3" id="KW-1003">Cell membrane</keyword>
<evidence type="ECO:0000313" key="9">
    <source>
        <dbReference type="Proteomes" id="UP000761264"/>
    </source>
</evidence>
<keyword evidence="5 7" id="KW-1133">Transmembrane helix</keyword>
<dbReference type="EMBL" id="JAAQPH010000016">
    <property type="protein sequence ID" value="NIA70786.1"/>
    <property type="molecule type" value="Genomic_DNA"/>
</dbReference>
<evidence type="ECO:0008006" key="10">
    <source>
        <dbReference type="Google" id="ProtNLM"/>
    </source>
</evidence>
<sequence length="189" mass="19841">MPNPAPARPRRKVDAGLLIVLAVALLAGGLCYALKGPAVFWSVLGDDLWLLLAIAPKVLAGVLLAGLLTVLLPREQVARWMGSRSGLKGLTLAALAGALLPGGPMMTFPLAVALGAAGADIGTATAFIAGWALLNVSRTLVWEMSFFDNDFVLLRYGLSLLLPILLGWLARQCFGRVKALAERQEGGAE</sequence>
<evidence type="ECO:0000256" key="4">
    <source>
        <dbReference type="ARBA" id="ARBA00022692"/>
    </source>
</evidence>
<organism evidence="8 9">
    <name type="scientific">Pelagibius litoralis</name>
    <dbReference type="NCBI Taxonomy" id="374515"/>
    <lineage>
        <taxon>Bacteria</taxon>
        <taxon>Pseudomonadati</taxon>
        <taxon>Pseudomonadota</taxon>
        <taxon>Alphaproteobacteria</taxon>
        <taxon>Rhodospirillales</taxon>
        <taxon>Rhodovibrionaceae</taxon>
        <taxon>Pelagibius</taxon>
    </lineage>
</organism>
<protein>
    <recommendedName>
        <fullName evidence="10">Permease</fullName>
    </recommendedName>
</protein>
<dbReference type="AlphaFoldDB" id="A0A967KH07"/>
<name>A0A967KH07_9PROT</name>
<proteinExistence type="inferred from homology"/>
<dbReference type="Proteomes" id="UP000761264">
    <property type="component" value="Unassembled WGS sequence"/>
</dbReference>
<gene>
    <name evidence="8" type="ORF">HBA54_19485</name>
</gene>
<reference evidence="8" key="1">
    <citation type="submission" date="2020-03" db="EMBL/GenBank/DDBJ databases">
        <title>Genome of Pelagibius litoralis DSM 21314T.</title>
        <authorList>
            <person name="Wang G."/>
        </authorList>
    </citation>
    <scope>NUCLEOTIDE SEQUENCE</scope>
    <source>
        <strain evidence="8">DSM 21314</strain>
    </source>
</reference>
<dbReference type="RefSeq" id="WP_167227754.1">
    <property type="nucleotide sequence ID" value="NZ_JAAQPH010000016.1"/>
</dbReference>
<evidence type="ECO:0000256" key="2">
    <source>
        <dbReference type="ARBA" id="ARBA00006386"/>
    </source>
</evidence>